<dbReference type="Gene3D" id="3.30.420.10">
    <property type="entry name" value="Ribonuclease H-like superfamily/Ribonuclease H"/>
    <property type="match status" value="1"/>
</dbReference>
<dbReference type="InterPro" id="IPR012337">
    <property type="entry name" value="RNaseH-like_sf"/>
</dbReference>
<proteinExistence type="predicted"/>
<accession>A0A0H5Q0J5</accession>
<dbReference type="InterPro" id="IPR001584">
    <property type="entry name" value="Integrase_cat-core"/>
</dbReference>
<dbReference type="PANTHER" id="PTHR35004:SF6">
    <property type="entry name" value="TRANSPOSASE"/>
    <property type="match status" value="1"/>
</dbReference>
<dbReference type="PANTHER" id="PTHR35004">
    <property type="entry name" value="TRANSPOSASE RV3428C-RELATED"/>
    <property type="match status" value="1"/>
</dbReference>
<protein>
    <recommendedName>
        <fullName evidence="1">Integrase catalytic domain-containing protein</fullName>
    </recommendedName>
</protein>
<reference evidence="2" key="1">
    <citation type="submission" date="2015-06" db="EMBL/GenBank/DDBJ databases">
        <authorList>
            <person name="Joergensen T."/>
        </authorList>
    </citation>
    <scope>NUCLEOTIDE SEQUENCE</scope>
    <source>
        <strain evidence="2">RGRH0409</strain>
    </source>
</reference>
<dbReference type="SUPFAM" id="SSF53098">
    <property type="entry name" value="Ribonuclease H-like"/>
    <property type="match status" value="1"/>
</dbReference>
<dbReference type="GO" id="GO:0003676">
    <property type="term" value="F:nucleic acid binding"/>
    <property type="evidence" value="ECO:0007669"/>
    <property type="project" value="InterPro"/>
</dbReference>
<reference evidence="2" key="2">
    <citation type="submission" date="2015-07" db="EMBL/GenBank/DDBJ databases">
        <title>Plasmids, circular viruses and viroids from rat gut.</title>
        <authorList>
            <person name="Jorgensen T.J."/>
            <person name="Hansen M.A."/>
            <person name="Xu Z."/>
            <person name="Tabak M.A."/>
            <person name="Sorensen S.J."/>
            <person name="Hansen L.H."/>
        </authorList>
    </citation>
    <scope>NUCLEOTIDE SEQUENCE</scope>
    <source>
        <strain evidence="2">RGRH0409</strain>
    </source>
</reference>
<dbReference type="InterPro" id="IPR036397">
    <property type="entry name" value="RNaseH_sf"/>
</dbReference>
<dbReference type="PROSITE" id="PS50994">
    <property type="entry name" value="INTEGRASE"/>
    <property type="match status" value="1"/>
</dbReference>
<name>A0A0H5Q0J5_9ZZZZ</name>
<organism evidence="2">
    <name type="scientific">uncultured prokaryote</name>
    <dbReference type="NCBI Taxonomy" id="198431"/>
    <lineage>
        <taxon>unclassified sequences</taxon>
        <taxon>environmental samples</taxon>
    </lineage>
</organism>
<evidence type="ECO:0000259" key="1">
    <source>
        <dbReference type="PROSITE" id="PS50994"/>
    </source>
</evidence>
<dbReference type="NCBIfam" id="NF033546">
    <property type="entry name" value="transpos_IS21"/>
    <property type="match status" value="1"/>
</dbReference>
<dbReference type="GO" id="GO:0015074">
    <property type="term" value="P:DNA integration"/>
    <property type="evidence" value="ECO:0007669"/>
    <property type="project" value="InterPro"/>
</dbReference>
<feature type="domain" description="Integrase catalytic" evidence="1">
    <location>
        <begin position="135"/>
        <end position="311"/>
    </location>
</feature>
<evidence type="ECO:0000313" key="2">
    <source>
        <dbReference type="EMBL" id="CRY94935.1"/>
    </source>
</evidence>
<dbReference type="AlphaFoldDB" id="A0A0H5Q0J5"/>
<dbReference type="EMBL" id="LN853055">
    <property type="protein sequence ID" value="CRY94935.1"/>
    <property type="molecule type" value="Genomic_DNA"/>
</dbReference>
<sequence>MLQRTRQFYERMSIYTDIHLLREKEHRSIQWIANYLGLNFRTVRKYLKMSLEEYEKYADQFGQKPRLLEDYKDFIAEKLRHYPDTGAAQMHDWLKEAYPFFPEVCPRTIYNTVMEVRQEANIPRVSVTERDYHVLPESPSGQYAQVDFGQKKLRKGDGKTQKVYFMAMLLCRSRYKYIWFQNKPFTSETAVIAHEKAFEYFRGIPKEIIYDQDAVFLWDENIGDYIMTKVFDAYVKSRPFKPVFCRPGDPESKGKVENCVKYVKQNFLTNRPYSDLETLQEQAEAWLKRTGNAMVHATTCKIPFEEWSSECKDLYPYVAVLLPKEDAGHAVLKTNCVRYKGNIYSVPVGTYKGKDTRVRLEENGATLIISSMSGGEIARHIMPAGRGNIVTSDSHKHDSTIKLAALTETVTSLFSDKEEMTMYLSRVHDRYGRYMRDQLMTVSDACTGRNQEEIDKALDTCMKRGLFSANDFKAAINGNVISSTKEKTEVAYKSVGDERTTAIAHFQPGKSDLSVYDNIVSCR</sequence>